<sequence>KEVGEDVGSQGDVPARTRAFHAPDQPSLQPFVARSSIDKRRRHGLIRTQHMCFIGVRGTVVPEGSLVLSYGFRFSQVCGVPPDLPHKVNEIKREPNDIKSKKPQNKTENETTNRVCSANLAEGDIKAIKQHMLSVMASAAPDFPWSAWNEMLPRVLTTLNLRTSNSTPSSQPMRTFD</sequence>
<evidence type="ECO:0000313" key="2">
    <source>
        <dbReference type="EMBL" id="EJK49626.1"/>
    </source>
</evidence>
<name>K0RL85_THAOC</name>
<keyword evidence="3" id="KW-1185">Reference proteome</keyword>
<organism evidence="2 3">
    <name type="scientific">Thalassiosira oceanica</name>
    <name type="common">Marine diatom</name>
    <dbReference type="NCBI Taxonomy" id="159749"/>
    <lineage>
        <taxon>Eukaryota</taxon>
        <taxon>Sar</taxon>
        <taxon>Stramenopiles</taxon>
        <taxon>Ochrophyta</taxon>
        <taxon>Bacillariophyta</taxon>
        <taxon>Coscinodiscophyceae</taxon>
        <taxon>Thalassiosirophycidae</taxon>
        <taxon>Thalassiosirales</taxon>
        <taxon>Thalassiosiraceae</taxon>
        <taxon>Thalassiosira</taxon>
    </lineage>
</organism>
<feature type="non-terminal residue" evidence="2">
    <location>
        <position position="1"/>
    </location>
</feature>
<protein>
    <submittedName>
        <fullName evidence="2">Uncharacterized protein</fullName>
    </submittedName>
</protein>
<dbReference type="Proteomes" id="UP000266841">
    <property type="component" value="Unassembled WGS sequence"/>
</dbReference>
<feature type="region of interest" description="Disordered" evidence="1">
    <location>
        <begin position="1"/>
        <end position="30"/>
    </location>
</feature>
<feature type="compositionally biased region" description="Basic and acidic residues" evidence="1">
    <location>
        <begin position="88"/>
        <end position="111"/>
    </location>
</feature>
<evidence type="ECO:0000313" key="3">
    <source>
        <dbReference type="Proteomes" id="UP000266841"/>
    </source>
</evidence>
<gene>
    <name evidence="2" type="ORF">THAOC_31477</name>
</gene>
<dbReference type="EMBL" id="AGNL01044584">
    <property type="protein sequence ID" value="EJK49626.1"/>
    <property type="molecule type" value="Genomic_DNA"/>
</dbReference>
<dbReference type="AlphaFoldDB" id="K0RL85"/>
<comment type="caution">
    <text evidence="2">The sequence shown here is derived from an EMBL/GenBank/DDBJ whole genome shotgun (WGS) entry which is preliminary data.</text>
</comment>
<reference evidence="2 3" key="1">
    <citation type="journal article" date="2012" name="Genome Biol.">
        <title>Genome and low-iron response of an oceanic diatom adapted to chronic iron limitation.</title>
        <authorList>
            <person name="Lommer M."/>
            <person name="Specht M."/>
            <person name="Roy A.S."/>
            <person name="Kraemer L."/>
            <person name="Andreson R."/>
            <person name="Gutowska M.A."/>
            <person name="Wolf J."/>
            <person name="Bergner S.V."/>
            <person name="Schilhabel M.B."/>
            <person name="Klostermeier U.C."/>
            <person name="Beiko R.G."/>
            <person name="Rosenstiel P."/>
            <person name="Hippler M."/>
            <person name="Laroche J."/>
        </authorList>
    </citation>
    <scope>NUCLEOTIDE SEQUENCE [LARGE SCALE GENOMIC DNA]</scope>
    <source>
        <strain evidence="2 3">CCMP1005</strain>
    </source>
</reference>
<feature type="region of interest" description="Disordered" evidence="1">
    <location>
        <begin position="88"/>
        <end position="112"/>
    </location>
</feature>
<proteinExistence type="predicted"/>
<evidence type="ECO:0000256" key="1">
    <source>
        <dbReference type="SAM" id="MobiDB-lite"/>
    </source>
</evidence>
<accession>K0RL85</accession>